<evidence type="ECO:0000256" key="7">
    <source>
        <dbReference type="ARBA" id="ARBA00022801"/>
    </source>
</evidence>
<keyword evidence="5" id="KW-0808">Transferase</keyword>
<sequence>MRFTNTIDVERMSRTQRVRALFTTRLGGVSQGEFSSLNLGLHVGDRKEDVLQNRKRVAEQIGVPLEHWVAGEQVHGDHVAVIRESERGRGAFDYEDAIPASDALITREKGIVLSTYAADCVPLLLFDPVMNAIGVVHAGWKGTSSKVAKKAIQMMQQEFGSRPEDIVTAIGPSIGPCCYEVDQRVRQAILSSFIHGDRFFTENERGKWQFSLWDANISALLEAGVKRDNIEHLAMCTSCSVHQFYSYRKESGNTGRHAGLIVLV</sequence>
<keyword evidence="8" id="KW-0862">Zinc</keyword>
<proteinExistence type="inferred from homology"/>
<name>A0AAV4LI02_9BACL</name>
<comment type="catalytic activity">
    <reaction evidence="1">
        <text>inosine + phosphate = alpha-D-ribose 1-phosphate + hypoxanthine</text>
        <dbReference type="Rhea" id="RHEA:27646"/>
        <dbReference type="ChEBI" id="CHEBI:17368"/>
        <dbReference type="ChEBI" id="CHEBI:17596"/>
        <dbReference type="ChEBI" id="CHEBI:43474"/>
        <dbReference type="ChEBI" id="CHEBI:57720"/>
        <dbReference type="EC" id="2.4.2.1"/>
    </reaction>
    <physiologicalReaction direction="left-to-right" evidence="1">
        <dbReference type="Rhea" id="RHEA:27647"/>
    </physiologicalReaction>
</comment>
<comment type="catalytic activity">
    <reaction evidence="11">
        <text>S-methyl-5'-thioadenosine + phosphate = 5-(methylsulfanyl)-alpha-D-ribose 1-phosphate + adenine</text>
        <dbReference type="Rhea" id="RHEA:11852"/>
        <dbReference type="ChEBI" id="CHEBI:16708"/>
        <dbReference type="ChEBI" id="CHEBI:17509"/>
        <dbReference type="ChEBI" id="CHEBI:43474"/>
        <dbReference type="ChEBI" id="CHEBI:58533"/>
        <dbReference type="EC" id="2.4.2.28"/>
    </reaction>
    <physiologicalReaction direction="left-to-right" evidence="11">
        <dbReference type="Rhea" id="RHEA:11853"/>
    </physiologicalReaction>
</comment>
<dbReference type="PANTHER" id="PTHR30616:SF2">
    <property type="entry name" value="PURINE NUCLEOSIDE PHOSPHORYLASE LACC1"/>
    <property type="match status" value="1"/>
</dbReference>
<dbReference type="EMBL" id="BOQE01000001">
    <property type="protein sequence ID" value="GIM47465.1"/>
    <property type="molecule type" value="Genomic_DNA"/>
</dbReference>
<dbReference type="GO" id="GO:0005507">
    <property type="term" value="F:copper ion binding"/>
    <property type="evidence" value="ECO:0007669"/>
    <property type="project" value="TreeGrafter"/>
</dbReference>
<dbReference type="InterPro" id="IPR038371">
    <property type="entry name" value="Cu_polyphenol_OxRdtase_sf"/>
</dbReference>
<evidence type="ECO:0000256" key="3">
    <source>
        <dbReference type="ARBA" id="ARBA00003215"/>
    </source>
</evidence>
<evidence type="ECO:0000256" key="5">
    <source>
        <dbReference type="ARBA" id="ARBA00022679"/>
    </source>
</evidence>
<comment type="similarity">
    <text evidence="4 12">Belongs to the purine nucleoside phosphorylase YfiH/LACC1 family.</text>
</comment>
<comment type="catalytic activity">
    <reaction evidence="9">
        <text>adenosine + H2O + H(+) = inosine + NH4(+)</text>
        <dbReference type="Rhea" id="RHEA:24408"/>
        <dbReference type="ChEBI" id="CHEBI:15377"/>
        <dbReference type="ChEBI" id="CHEBI:15378"/>
        <dbReference type="ChEBI" id="CHEBI:16335"/>
        <dbReference type="ChEBI" id="CHEBI:17596"/>
        <dbReference type="ChEBI" id="CHEBI:28938"/>
        <dbReference type="EC" id="3.5.4.4"/>
    </reaction>
    <physiologicalReaction direction="left-to-right" evidence="9">
        <dbReference type="Rhea" id="RHEA:24409"/>
    </physiologicalReaction>
</comment>
<comment type="cofactor">
    <cofactor evidence="2">
        <name>Zn(2+)</name>
        <dbReference type="ChEBI" id="CHEBI:29105"/>
    </cofactor>
</comment>
<dbReference type="AlphaFoldDB" id="A0AAV4LI02"/>
<dbReference type="GO" id="GO:0017061">
    <property type="term" value="F:S-methyl-5-thioadenosine phosphorylase activity"/>
    <property type="evidence" value="ECO:0007669"/>
    <property type="project" value="UniProtKB-EC"/>
</dbReference>
<evidence type="ECO:0000313" key="14">
    <source>
        <dbReference type="Proteomes" id="UP001057291"/>
    </source>
</evidence>
<dbReference type="PANTHER" id="PTHR30616">
    <property type="entry name" value="UNCHARACTERIZED PROTEIN YFIH"/>
    <property type="match status" value="1"/>
</dbReference>
<evidence type="ECO:0000256" key="11">
    <source>
        <dbReference type="ARBA" id="ARBA00049893"/>
    </source>
</evidence>
<evidence type="ECO:0000256" key="10">
    <source>
        <dbReference type="ARBA" id="ARBA00048968"/>
    </source>
</evidence>
<dbReference type="Pfam" id="PF02578">
    <property type="entry name" value="Cu-oxidase_4"/>
    <property type="match status" value="1"/>
</dbReference>
<organism evidence="13 14">
    <name type="scientific">Collibacillus ludicampi</name>
    <dbReference type="NCBI Taxonomy" id="2771369"/>
    <lineage>
        <taxon>Bacteria</taxon>
        <taxon>Bacillati</taxon>
        <taxon>Bacillota</taxon>
        <taxon>Bacilli</taxon>
        <taxon>Bacillales</taxon>
        <taxon>Alicyclobacillaceae</taxon>
        <taxon>Collibacillus</taxon>
    </lineage>
</organism>
<evidence type="ECO:0000256" key="8">
    <source>
        <dbReference type="ARBA" id="ARBA00022833"/>
    </source>
</evidence>
<accession>A0AAV4LI02</accession>
<keyword evidence="14" id="KW-1185">Reference proteome</keyword>
<evidence type="ECO:0000313" key="13">
    <source>
        <dbReference type="EMBL" id="GIM47465.1"/>
    </source>
</evidence>
<dbReference type="InterPro" id="IPR003730">
    <property type="entry name" value="Cu_polyphenol_OxRdtase"/>
</dbReference>
<evidence type="ECO:0000256" key="4">
    <source>
        <dbReference type="ARBA" id="ARBA00007353"/>
    </source>
</evidence>
<keyword evidence="6" id="KW-0479">Metal-binding</keyword>
<dbReference type="Gene3D" id="3.60.140.10">
    <property type="entry name" value="CNF1/YfiH-like putative cysteine hydrolases"/>
    <property type="match status" value="1"/>
</dbReference>
<dbReference type="SUPFAM" id="SSF64438">
    <property type="entry name" value="CNF1/YfiH-like putative cysteine hydrolases"/>
    <property type="match status" value="1"/>
</dbReference>
<dbReference type="Proteomes" id="UP001057291">
    <property type="component" value="Unassembled WGS sequence"/>
</dbReference>
<evidence type="ECO:0000256" key="1">
    <source>
        <dbReference type="ARBA" id="ARBA00000553"/>
    </source>
</evidence>
<comment type="catalytic activity">
    <reaction evidence="10">
        <text>adenosine + phosphate = alpha-D-ribose 1-phosphate + adenine</text>
        <dbReference type="Rhea" id="RHEA:27642"/>
        <dbReference type="ChEBI" id="CHEBI:16335"/>
        <dbReference type="ChEBI" id="CHEBI:16708"/>
        <dbReference type="ChEBI" id="CHEBI:43474"/>
        <dbReference type="ChEBI" id="CHEBI:57720"/>
        <dbReference type="EC" id="2.4.2.1"/>
    </reaction>
    <physiologicalReaction direction="left-to-right" evidence="10">
        <dbReference type="Rhea" id="RHEA:27643"/>
    </physiologicalReaction>
</comment>
<comment type="caution">
    <text evidence="13">The sequence shown here is derived from an EMBL/GenBank/DDBJ whole genome shotgun (WGS) entry which is preliminary data.</text>
</comment>
<evidence type="ECO:0000256" key="9">
    <source>
        <dbReference type="ARBA" id="ARBA00047989"/>
    </source>
</evidence>
<dbReference type="NCBIfam" id="TIGR00726">
    <property type="entry name" value="peptidoglycan editing factor PgeF"/>
    <property type="match status" value="1"/>
</dbReference>
<keyword evidence="7" id="KW-0378">Hydrolase</keyword>
<comment type="function">
    <text evidence="3">Purine nucleoside enzyme that catalyzes the phosphorolysis of adenosine and inosine nucleosides, yielding D-ribose 1-phosphate and the respective free bases, adenine and hypoxanthine. Also catalyzes the phosphorolysis of S-methyl-5'-thioadenosine into adenine and S-methyl-5-thio-alpha-D-ribose 1-phosphate. Also has adenosine deaminase activity.</text>
</comment>
<dbReference type="InterPro" id="IPR011324">
    <property type="entry name" value="Cytotoxic_necrot_fac-like_cat"/>
</dbReference>
<dbReference type="RefSeq" id="WP_282200436.1">
    <property type="nucleotide sequence ID" value="NZ_BOQE01000001.1"/>
</dbReference>
<gene>
    <name evidence="13" type="ORF">DNHGIG_30140</name>
</gene>
<evidence type="ECO:0000256" key="12">
    <source>
        <dbReference type="RuleBase" id="RU361274"/>
    </source>
</evidence>
<reference evidence="13" key="1">
    <citation type="journal article" date="2023" name="Int. J. Syst. Evol. Microbiol.">
        <title>Collibacillus ludicampi gen. nov., sp. nov., a new soil bacterium of the family Alicyclobacillaceae.</title>
        <authorList>
            <person name="Jojima T."/>
            <person name="Ioku Y."/>
            <person name="Fukuta Y."/>
            <person name="Shirasaka N."/>
            <person name="Matsumura Y."/>
            <person name="Mori M."/>
        </authorList>
    </citation>
    <scope>NUCLEOTIDE SEQUENCE</scope>
    <source>
        <strain evidence="13">TP075</strain>
    </source>
</reference>
<dbReference type="GO" id="GO:0016787">
    <property type="term" value="F:hydrolase activity"/>
    <property type="evidence" value="ECO:0007669"/>
    <property type="project" value="UniProtKB-KW"/>
</dbReference>
<dbReference type="CDD" id="cd16833">
    <property type="entry name" value="YfiH"/>
    <property type="match status" value="1"/>
</dbReference>
<evidence type="ECO:0000256" key="2">
    <source>
        <dbReference type="ARBA" id="ARBA00001947"/>
    </source>
</evidence>
<protein>
    <recommendedName>
        <fullName evidence="12">Purine nucleoside phosphorylase</fullName>
    </recommendedName>
</protein>
<evidence type="ECO:0000256" key="6">
    <source>
        <dbReference type="ARBA" id="ARBA00022723"/>
    </source>
</evidence>